<evidence type="ECO:0000313" key="3">
    <source>
        <dbReference type="Proteomes" id="UP000269076"/>
    </source>
</evidence>
<reference evidence="2 3" key="1">
    <citation type="submission" date="2018-11" db="EMBL/GenBank/DDBJ databases">
        <title>Proposal to divide the Flavobacteriaceae and reorganize its genera based on Amino Acid Identity values calculated from whole genome sequences.</title>
        <authorList>
            <person name="Nicholson A.C."/>
            <person name="Gulvik C.A."/>
            <person name="Whitney A.M."/>
            <person name="Humrighouse B.W."/>
            <person name="Bell M."/>
            <person name="Holmes B."/>
            <person name="Steigerwalt A."/>
            <person name="Villarma A."/>
            <person name="Sheth M."/>
            <person name="Batra D."/>
            <person name="Pryor J."/>
            <person name="Bernardet J.-F."/>
            <person name="Hugo C."/>
            <person name="Kampfer P."/>
            <person name="Newman J."/>
            <person name="Mcquiston J.R."/>
        </authorList>
    </citation>
    <scope>NUCLEOTIDE SEQUENCE [LARGE SCALE GENOMIC DNA]</scope>
    <source>
        <strain evidence="2 3">G0211</strain>
    </source>
</reference>
<dbReference type="AlphaFoldDB" id="A0A3G6N9P7"/>
<accession>A0A3G6N9P7</accession>
<dbReference type="EMBL" id="CP033928">
    <property type="protein sequence ID" value="AZA61693.1"/>
    <property type="molecule type" value="Genomic_DNA"/>
</dbReference>
<proteinExistence type="predicted"/>
<name>A0A3G6N9P7_9FLAO</name>
<evidence type="ECO:0000256" key="1">
    <source>
        <dbReference type="SAM" id="MobiDB-lite"/>
    </source>
</evidence>
<evidence type="ECO:0000313" key="2">
    <source>
        <dbReference type="EMBL" id="AZA61693.1"/>
    </source>
</evidence>
<protein>
    <submittedName>
        <fullName evidence="2">Uncharacterized protein</fullName>
    </submittedName>
</protein>
<sequence length="285" mass="31585">MCYTVEVTFTWTNVDGSAGPVYTYYETRCRSLGQATPPNLNTCLDPSGDCSPDNGNNPGGGDGGYPYPQTPQTPCEKIQGVGKATVTKNAMKNLKTQVNDNKEHIYLLWEDSIGQLHDDIYGTGPVNGGGINFNFDSGDMFSALLHSHYNRPDMLSTFSFDDFISICNLAYFNAIKDQNSFVMGVVTASGTQYMMVIDDYTKLATFANQMFINGVYNEENGNLYERFYNNSVFSANTIENNEVGLAFFLESQDIGLKLLKGDDQMENWQQFTKNNQGNIAPANCN</sequence>
<dbReference type="Proteomes" id="UP000269076">
    <property type="component" value="Chromosome"/>
</dbReference>
<organism evidence="2 3">
    <name type="scientific">Chryseobacterium indoltheticum</name>
    <dbReference type="NCBI Taxonomy" id="254"/>
    <lineage>
        <taxon>Bacteria</taxon>
        <taxon>Pseudomonadati</taxon>
        <taxon>Bacteroidota</taxon>
        <taxon>Flavobacteriia</taxon>
        <taxon>Flavobacteriales</taxon>
        <taxon>Weeksellaceae</taxon>
        <taxon>Chryseobacterium group</taxon>
        <taxon>Chryseobacterium</taxon>
    </lineage>
</organism>
<feature type="region of interest" description="Disordered" evidence="1">
    <location>
        <begin position="43"/>
        <end position="70"/>
    </location>
</feature>
<gene>
    <name evidence="2" type="ORF">EG340_11870</name>
</gene>
<dbReference type="RefSeq" id="WP_123886367.1">
    <property type="nucleotide sequence ID" value="NZ_CP033928.1"/>
</dbReference>